<keyword evidence="1" id="KW-0678">Repressor</keyword>
<dbReference type="SUPFAM" id="SSF48008">
    <property type="entry name" value="GntR ligand-binding domain-like"/>
    <property type="match status" value="1"/>
</dbReference>
<reference evidence="10" key="1">
    <citation type="submission" date="2024-01" db="EMBL/GenBank/DDBJ databases">
        <title>Roseobacter fucihabitans sp. nov., isolated from the brown alga Fucus spiralis.</title>
        <authorList>
            <person name="Hahnke S."/>
            <person name="Berger M."/>
            <person name="Schlingloff A."/>
            <person name="Athale I."/>
            <person name="Neumann-Schaal M."/>
            <person name="Adenaya A."/>
            <person name="Poehlein A."/>
            <person name="Daniel R."/>
            <person name="Pertersen J."/>
            <person name="Brinkhoff T."/>
        </authorList>
    </citation>
    <scope>NUCLEOTIDE SEQUENCE [LARGE SCALE GENOMIC DNA]</scope>
    <source>
        <strain evidence="10">B14</strain>
    </source>
</reference>
<dbReference type="Pfam" id="PF07729">
    <property type="entry name" value="FCD"/>
    <property type="match status" value="1"/>
</dbReference>
<organism evidence="9 10">
    <name type="scientific">Roseobacter fucihabitans</name>
    <dbReference type="NCBI Taxonomy" id="1537242"/>
    <lineage>
        <taxon>Bacteria</taxon>
        <taxon>Pseudomonadati</taxon>
        <taxon>Pseudomonadota</taxon>
        <taxon>Alphaproteobacteria</taxon>
        <taxon>Rhodobacterales</taxon>
        <taxon>Roseobacteraceae</taxon>
        <taxon>Roseobacter</taxon>
    </lineage>
</organism>
<name>A0ABZ2BUB8_9RHOB</name>
<dbReference type="PRINTS" id="PR00035">
    <property type="entry name" value="HTHGNTR"/>
</dbReference>
<keyword evidence="3" id="KW-0238">DNA-binding</keyword>
<proteinExistence type="predicted"/>
<dbReference type="InterPro" id="IPR036390">
    <property type="entry name" value="WH_DNA-bd_sf"/>
</dbReference>
<dbReference type="PANTHER" id="PTHR43537:SF34">
    <property type="entry name" value="PYRUVATE DEHYDROGENASE COMPLEX REPRESSOR"/>
    <property type="match status" value="1"/>
</dbReference>
<dbReference type="SUPFAM" id="SSF46785">
    <property type="entry name" value="Winged helix' DNA-binding domain"/>
    <property type="match status" value="1"/>
</dbReference>
<evidence type="ECO:0000256" key="1">
    <source>
        <dbReference type="ARBA" id="ARBA00022491"/>
    </source>
</evidence>
<comment type="function">
    <text evidence="5">Transcriptional repressor for the pyruvate dehydrogenase complex genes aceEF and lpd.</text>
</comment>
<keyword evidence="10" id="KW-1185">Reference proteome</keyword>
<gene>
    <name evidence="9" type="primary">pdhR_2</name>
    <name evidence="9" type="ORF">ROLI_026900</name>
</gene>
<dbReference type="CDD" id="cd07377">
    <property type="entry name" value="WHTH_GntR"/>
    <property type="match status" value="1"/>
</dbReference>
<evidence type="ECO:0000256" key="5">
    <source>
        <dbReference type="ARBA" id="ARBA00037357"/>
    </source>
</evidence>
<evidence type="ECO:0000256" key="7">
    <source>
        <dbReference type="SAM" id="MobiDB-lite"/>
    </source>
</evidence>
<evidence type="ECO:0000259" key="8">
    <source>
        <dbReference type="PROSITE" id="PS50949"/>
    </source>
</evidence>
<dbReference type="SMART" id="SM00895">
    <property type="entry name" value="FCD"/>
    <property type="match status" value="1"/>
</dbReference>
<dbReference type="InterPro" id="IPR000524">
    <property type="entry name" value="Tscrpt_reg_HTH_GntR"/>
</dbReference>
<dbReference type="PROSITE" id="PS50949">
    <property type="entry name" value="HTH_GNTR"/>
    <property type="match status" value="1"/>
</dbReference>
<dbReference type="InterPro" id="IPR036388">
    <property type="entry name" value="WH-like_DNA-bd_sf"/>
</dbReference>
<dbReference type="Gene3D" id="1.20.120.530">
    <property type="entry name" value="GntR ligand-binding domain-like"/>
    <property type="match status" value="1"/>
</dbReference>
<dbReference type="RefSeq" id="WP_187431491.1">
    <property type="nucleotide sequence ID" value="NZ_CP143423.1"/>
</dbReference>
<evidence type="ECO:0000256" key="3">
    <source>
        <dbReference type="ARBA" id="ARBA00023125"/>
    </source>
</evidence>
<evidence type="ECO:0000256" key="2">
    <source>
        <dbReference type="ARBA" id="ARBA00023015"/>
    </source>
</evidence>
<sequence>MPKTAILDPVDHDSVSEAVIAQIEDVIIAGVLKSGQKLPSERELAQQTGVSRPKIRAAIQTLEDRGLLTVKHGEGTFVASLTGTALSPAMIDLFARRPQAFGDYLEFRREVEGFAAFTAAQRATTEDLAIIQQILDEMADATVAFDAAHELKLDVQFHGAVVDATHNAMLVHTMASIYELLARGVFLGRNMEYLDTTRRAVLLEQHQAIGLAILDRDAQAAAAAAEEHINFVELSYREANSLERRTDMARKRRSLFTTQRPMKTRSRPPS</sequence>
<dbReference type="Gene3D" id="1.10.10.10">
    <property type="entry name" value="Winged helix-like DNA-binding domain superfamily/Winged helix DNA-binding domain"/>
    <property type="match status" value="1"/>
</dbReference>
<feature type="domain" description="HTH gntR-type" evidence="8">
    <location>
        <begin position="13"/>
        <end position="81"/>
    </location>
</feature>
<dbReference type="SMART" id="SM00345">
    <property type="entry name" value="HTH_GNTR"/>
    <property type="match status" value="1"/>
</dbReference>
<dbReference type="PANTHER" id="PTHR43537">
    <property type="entry name" value="TRANSCRIPTIONAL REGULATOR, GNTR FAMILY"/>
    <property type="match status" value="1"/>
</dbReference>
<dbReference type="EMBL" id="CP143423">
    <property type="protein sequence ID" value="WVX49595.1"/>
    <property type="molecule type" value="Genomic_DNA"/>
</dbReference>
<dbReference type="Pfam" id="PF00392">
    <property type="entry name" value="GntR"/>
    <property type="match status" value="1"/>
</dbReference>
<keyword evidence="9" id="KW-0670">Pyruvate</keyword>
<keyword evidence="4" id="KW-0804">Transcription</keyword>
<dbReference type="Proteomes" id="UP001318682">
    <property type="component" value="Chromosome"/>
</dbReference>
<keyword evidence="2" id="KW-0805">Transcription regulation</keyword>
<accession>A0ABZ2BUB8</accession>
<evidence type="ECO:0000313" key="10">
    <source>
        <dbReference type="Proteomes" id="UP001318682"/>
    </source>
</evidence>
<protein>
    <recommendedName>
        <fullName evidence="6">Pyruvate dehydrogenase complex repressor</fullName>
    </recommendedName>
</protein>
<evidence type="ECO:0000313" key="9">
    <source>
        <dbReference type="EMBL" id="WVX49595.1"/>
    </source>
</evidence>
<evidence type="ECO:0000256" key="4">
    <source>
        <dbReference type="ARBA" id="ARBA00023163"/>
    </source>
</evidence>
<dbReference type="InterPro" id="IPR011711">
    <property type="entry name" value="GntR_C"/>
</dbReference>
<dbReference type="InterPro" id="IPR008920">
    <property type="entry name" value="TF_FadR/GntR_C"/>
</dbReference>
<evidence type="ECO:0000256" key="6">
    <source>
        <dbReference type="ARBA" id="ARBA00039592"/>
    </source>
</evidence>
<feature type="region of interest" description="Disordered" evidence="7">
    <location>
        <begin position="249"/>
        <end position="270"/>
    </location>
</feature>